<keyword evidence="4" id="KW-0378">Hydrolase</keyword>
<organism evidence="9 10">
    <name type="scientific">Sphingomonas floccifaciens</name>
    <dbReference type="NCBI Taxonomy" id="1844115"/>
    <lineage>
        <taxon>Bacteria</taxon>
        <taxon>Pseudomonadati</taxon>
        <taxon>Pseudomonadota</taxon>
        <taxon>Alphaproteobacteria</taxon>
        <taxon>Sphingomonadales</taxon>
        <taxon>Sphingomonadaceae</taxon>
        <taxon>Sphingomonas</taxon>
    </lineage>
</organism>
<feature type="domain" description="Uracil-DNA glycosylase-like" evidence="8">
    <location>
        <begin position="111"/>
        <end position="228"/>
    </location>
</feature>
<reference evidence="10" key="1">
    <citation type="journal article" date="2019" name="Int. J. Syst. Evol. Microbiol.">
        <title>The Global Catalogue of Microorganisms (GCM) 10K type strain sequencing project: providing services to taxonomists for standard genome sequencing and annotation.</title>
        <authorList>
            <consortium name="The Broad Institute Genomics Platform"/>
            <consortium name="The Broad Institute Genome Sequencing Center for Infectious Disease"/>
            <person name="Wu L."/>
            <person name="Ma J."/>
        </authorList>
    </citation>
    <scope>NUCLEOTIDE SEQUENCE [LARGE SCALE GENOMIC DNA]</scope>
    <source>
        <strain evidence="10">Q85</strain>
    </source>
</reference>
<accession>A0ABW4NF56</accession>
<evidence type="ECO:0000256" key="7">
    <source>
        <dbReference type="ARBA" id="ARBA00023204"/>
    </source>
</evidence>
<sequence length="235" mass="24611">MGADQHLDWAASARSVLDWWREAGVDVLVDDAPRDWLAAPPPPAPAIDATAAPVVAAAALPDNLDAFLAWRVGDDAPEGAQPGAVLAEGDPAAAIAIVVDFADEHGLIGGVAGALFDRMLAAIGLSRESVYLVALTTARPLNDRLAPDMLPRLGQLTRHHLSLATPQRVLLLGQAASRAVVGTDGRSGPGILQPVNLNTVEIPAVSSLHPRFLLKQPAMKAEAWKDLQLLMGGPR</sequence>
<dbReference type="RefSeq" id="WP_380941082.1">
    <property type="nucleotide sequence ID" value="NZ_JBHUFC010000006.1"/>
</dbReference>
<evidence type="ECO:0000256" key="2">
    <source>
        <dbReference type="ARBA" id="ARBA00022723"/>
    </source>
</evidence>
<dbReference type="Proteomes" id="UP001597283">
    <property type="component" value="Unassembled WGS sequence"/>
</dbReference>
<name>A0ABW4NF56_9SPHN</name>
<dbReference type="PANTHER" id="PTHR33693:SF1">
    <property type="entry name" value="TYPE-4 URACIL-DNA GLYCOSYLASE"/>
    <property type="match status" value="1"/>
</dbReference>
<evidence type="ECO:0000256" key="1">
    <source>
        <dbReference type="ARBA" id="ARBA00022485"/>
    </source>
</evidence>
<keyword evidence="7" id="KW-0234">DNA repair</keyword>
<dbReference type="Gene3D" id="3.40.470.10">
    <property type="entry name" value="Uracil-DNA glycosylase-like domain"/>
    <property type="match status" value="1"/>
</dbReference>
<dbReference type="Pfam" id="PF03167">
    <property type="entry name" value="UDG"/>
    <property type="match status" value="1"/>
</dbReference>
<dbReference type="EMBL" id="JBHUFC010000006">
    <property type="protein sequence ID" value="MFD1788696.1"/>
    <property type="molecule type" value="Genomic_DNA"/>
</dbReference>
<dbReference type="InterPro" id="IPR036895">
    <property type="entry name" value="Uracil-DNA_glycosylase-like_sf"/>
</dbReference>
<comment type="caution">
    <text evidence="9">The sequence shown here is derived from an EMBL/GenBank/DDBJ whole genome shotgun (WGS) entry which is preliminary data.</text>
</comment>
<evidence type="ECO:0000259" key="8">
    <source>
        <dbReference type="Pfam" id="PF03167"/>
    </source>
</evidence>
<keyword evidence="5" id="KW-0408">Iron</keyword>
<keyword evidence="2" id="KW-0479">Metal-binding</keyword>
<evidence type="ECO:0000256" key="6">
    <source>
        <dbReference type="ARBA" id="ARBA00023014"/>
    </source>
</evidence>
<dbReference type="InterPro" id="IPR005122">
    <property type="entry name" value="Uracil-DNA_glycosylase-like"/>
</dbReference>
<dbReference type="PANTHER" id="PTHR33693">
    <property type="entry name" value="TYPE-5 URACIL-DNA GLYCOSYLASE"/>
    <property type="match status" value="1"/>
</dbReference>
<gene>
    <name evidence="9" type="ORF">ACFSC3_14095</name>
</gene>
<dbReference type="InterPro" id="IPR051536">
    <property type="entry name" value="UDG_Type-4/5"/>
</dbReference>
<dbReference type="SUPFAM" id="SSF52141">
    <property type="entry name" value="Uracil-DNA glycosylase-like"/>
    <property type="match status" value="1"/>
</dbReference>
<protein>
    <submittedName>
        <fullName evidence="9">Uracil-DNA glycosylase family protein</fullName>
    </submittedName>
</protein>
<evidence type="ECO:0000256" key="3">
    <source>
        <dbReference type="ARBA" id="ARBA00022763"/>
    </source>
</evidence>
<keyword evidence="6" id="KW-0411">Iron-sulfur</keyword>
<proteinExistence type="predicted"/>
<evidence type="ECO:0000256" key="4">
    <source>
        <dbReference type="ARBA" id="ARBA00022801"/>
    </source>
</evidence>
<keyword evidence="1" id="KW-0004">4Fe-4S</keyword>
<evidence type="ECO:0000313" key="10">
    <source>
        <dbReference type="Proteomes" id="UP001597283"/>
    </source>
</evidence>
<keyword evidence="10" id="KW-1185">Reference proteome</keyword>
<evidence type="ECO:0000256" key="5">
    <source>
        <dbReference type="ARBA" id="ARBA00023004"/>
    </source>
</evidence>
<evidence type="ECO:0000313" key="9">
    <source>
        <dbReference type="EMBL" id="MFD1788696.1"/>
    </source>
</evidence>
<keyword evidence="3" id="KW-0227">DNA damage</keyword>